<evidence type="ECO:0000313" key="2">
    <source>
        <dbReference type="Proteomes" id="UP000324701"/>
    </source>
</evidence>
<dbReference type="Proteomes" id="UP000324701">
    <property type="component" value="Unassembled WGS sequence"/>
</dbReference>
<organism evidence="1 2">
    <name type="scientific">Mycobacterium simiae</name>
    <name type="common">Mycobacterium habana</name>
    <dbReference type="NCBI Taxonomy" id="1784"/>
    <lineage>
        <taxon>Bacteria</taxon>
        <taxon>Bacillati</taxon>
        <taxon>Actinomycetota</taxon>
        <taxon>Actinomycetes</taxon>
        <taxon>Mycobacteriales</taxon>
        <taxon>Mycobacteriaceae</taxon>
        <taxon>Mycobacterium</taxon>
        <taxon>Mycobacterium simiae complex</taxon>
    </lineage>
</organism>
<comment type="caution">
    <text evidence="1">The sequence shown here is derived from an EMBL/GenBank/DDBJ whole genome shotgun (WGS) entry which is preliminary data.</text>
</comment>
<protein>
    <submittedName>
        <fullName evidence="1">Beta-xylosidase</fullName>
    </submittedName>
</protein>
<evidence type="ECO:0000313" key="1">
    <source>
        <dbReference type="EMBL" id="KAA1244891.1"/>
    </source>
</evidence>
<proteinExistence type="predicted"/>
<feature type="non-terminal residue" evidence="1">
    <location>
        <position position="122"/>
    </location>
</feature>
<reference evidence="1 2" key="1">
    <citation type="submission" date="2019-09" db="EMBL/GenBank/DDBJ databases">
        <title>Report of infection by Mycobacterium simiae a patient suffering from pulmonary tuberculosis.</title>
        <authorList>
            <person name="Mohanty P.S."/>
            <person name="Bansal A.K."/>
            <person name="Singh H."/>
            <person name="Sharma S."/>
            <person name="Patil S.A."/>
            <person name="Upadhaya P."/>
            <person name="Singh P.K."/>
            <person name="Kumar D."/>
            <person name="Kumar S."/>
            <person name="Singh R.K."/>
            <person name="Chaudhary B."/>
        </authorList>
    </citation>
    <scope>NUCLEOTIDE SEQUENCE [LARGE SCALE GENOMIC DNA]</scope>
    <source>
        <strain evidence="1 2">JAL-560-SIM</strain>
    </source>
</reference>
<name>A0A5B1BA84_MYCSI</name>
<dbReference type="EMBL" id="VTZN01000274">
    <property type="protein sequence ID" value="KAA1244891.1"/>
    <property type="molecule type" value="Genomic_DNA"/>
</dbReference>
<dbReference type="AlphaFoldDB" id="A0A5B1BA84"/>
<gene>
    <name evidence="1" type="ORF">F0Q45_24575</name>
</gene>
<accession>A0A5B1BA84</accession>
<sequence length="122" mass="11771">MLLHHLIAEMLGASKEESALMTVFDQFTLKVVACAGLCGAAIALSPDAAATPLKTGGYECVQGMAGQAAAPAAGGPAATNEVCTASLTDMSGVPLVVPGPAPALPAGAPLIALGPPVPAVAP</sequence>
<keyword evidence="2" id="KW-1185">Reference proteome</keyword>